<evidence type="ECO:0000259" key="2">
    <source>
        <dbReference type="Pfam" id="PF13349"/>
    </source>
</evidence>
<accession>A0ABV6V8G1</accession>
<feature type="domain" description="DUF4097" evidence="2">
    <location>
        <begin position="143"/>
        <end position="216"/>
    </location>
</feature>
<keyword evidence="4" id="KW-1185">Reference proteome</keyword>
<reference evidence="3 4" key="1">
    <citation type="submission" date="2024-09" db="EMBL/GenBank/DDBJ databases">
        <authorList>
            <person name="Lee S.D."/>
        </authorList>
    </citation>
    <scope>NUCLEOTIDE SEQUENCE [LARGE SCALE GENOMIC DNA]</scope>
    <source>
        <strain evidence="3 4">N1-1</strain>
    </source>
</reference>
<dbReference type="Pfam" id="PF13349">
    <property type="entry name" value="DUF4097"/>
    <property type="match status" value="1"/>
</dbReference>
<feature type="region of interest" description="Disordered" evidence="1">
    <location>
        <begin position="204"/>
        <end position="243"/>
    </location>
</feature>
<evidence type="ECO:0000313" key="3">
    <source>
        <dbReference type="EMBL" id="MFC1409912.1"/>
    </source>
</evidence>
<dbReference type="Proteomes" id="UP001592582">
    <property type="component" value="Unassembled WGS sequence"/>
</dbReference>
<evidence type="ECO:0000256" key="1">
    <source>
        <dbReference type="SAM" id="MobiDB-lite"/>
    </source>
</evidence>
<gene>
    <name evidence="3" type="ORF">ACEZDG_11555</name>
</gene>
<protein>
    <submittedName>
        <fullName evidence="3">DUF4097 family beta strand repeat-containing protein</fullName>
    </submittedName>
</protein>
<sequence length="243" mass="24809">MSGADPRRRLWWVLALVTGLVVAATTGASLVTGLASDHASAARTLVHPVSALRIDNTGGSVEVDRGPAGRVTLRQRLDWVLSRPRVGHHWDGDTLVVTVSCLGTHLLGSLDCHADLRIEVPADTAVQSVATSGPTTVSRIAGALDLRSASGPIQCDGLRSARVRALSGSGPISLDFAAAPRTVGAESDSGPIDIGLPHGTRYRAAAHSTSGPASMDDGLDDPAAAGTVTATSDSGPVDLAYTS</sequence>
<name>A0ABV6V8G1_9ACTN</name>
<dbReference type="InterPro" id="IPR025164">
    <property type="entry name" value="Toastrack_DUF4097"/>
</dbReference>
<proteinExistence type="predicted"/>
<comment type="caution">
    <text evidence="3">The sequence shown here is derived from an EMBL/GenBank/DDBJ whole genome shotgun (WGS) entry which is preliminary data.</text>
</comment>
<evidence type="ECO:0000313" key="4">
    <source>
        <dbReference type="Proteomes" id="UP001592582"/>
    </source>
</evidence>
<organism evidence="3 4">
    <name type="scientific">Streptacidiphilus alkalitolerans</name>
    <dbReference type="NCBI Taxonomy" id="3342712"/>
    <lineage>
        <taxon>Bacteria</taxon>
        <taxon>Bacillati</taxon>
        <taxon>Actinomycetota</taxon>
        <taxon>Actinomycetes</taxon>
        <taxon>Kitasatosporales</taxon>
        <taxon>Streptomycetaceae</taxon>
        <taxon>Streptacidiphilus</taxon>
    </lineage>
</organism>
<dbReference type="RefSeq" id="WP_380506554.1">
    <property type="nucleotide sequence ID" value="NZ_JBHEZX010000004.1"/>
</dbReference>
<dbReference type="EMBL" id="JBHEZX010000004">
    <property type="protein sequence ID" value="MFC1409912.1"/>
    <property type="molecule type" value="Genomic_DNA"/>
</dbReference>